<dbReference type="InterPro" id="IPR002068">
    <property type="entry name" value="A-crystallin/Hsp20_dom"/>
</dbReference>
<feature type="region of interest" description="Disordered" evidence="3">
    <location>
        <begin position="89"/>
        <end position="120"/>
    </location>
</feature>
<feature type="domain" description="SHSP" evidence="4">
    <location>
        <begin position="40"/>
        <end position="154"/>
    </location>
</feature>
<evidence type="ECO:0000256" key="3">
    <source>
        <dbReference type="SAM" id="MobiDB-lite"/>
    </source>
</evidence>
<reference evidence="6" key="1">
    <citation type="submission" date="2016-10" db="EMBL/GenBank/DDBJ databases">
        <authorList>
            <person name="Varghese N."/>
            <person name="Submissions S."/>
        </authorList>
    </citation>
    <scope>NUCLEOTIDE SEQUENCE [LARGE SCALE GENOMIC DNA]</scope>
    <source>
        <strain evidence="6">DSM 24767</strain>
    </source>
</reference>
<evidence type="ECO:0000259" key="4">
    <source>
        <dbReference type="PROSITE" id="PS01031"/>
    </source>
</evidence>
<dbReference type="SUPFAM" id="SSF49764">
    <property type="entry name" value="HSP20-like chaperones"/>
    <property type="match status" value="1"/>
</dbReference>
<evidence type="ECO:0000313" key="6">
    <source>
        <dbReference type="Proteomes" id="UP000198848"/>
    </source>
</evidence>
<accession>A0A1H1BYF2</accession>
<dbReference type="Proteomes" id="UP000198848">
    <property type="component" value="Unassembled WGS sequence"/>
</dbReference>
<protein>
    <submittedName>
        <fullName evidence="5">Heat shock protein Hsp20</fullName>
    </submittedName>
</protein>
<keyword evidence="6" id="KW-1185">Reference proteome</keyword>
<dbReference type="PANTHER" id="PTHR11527">
    <property type="entry name" value="HEAT-SHOCK PROTEIN 20 FAMILY MEMBER"/>
    <property type="match status" value="1"/>
</dbReference>
<dbReference type="OrthoDB" id="198277at2157"/>
<comment type="similarity">
    <text evidence="1 2">Belongs to the small heat shock protein (HSP20) family.</text>
</comment>
<evidence type="ECO:0000256" key="1">
    <source>
        <dbReference type="PROSITE-ProRule" id="PRU00285"/>
    </source>
</evidence>
<proteinExistence type="inferred from homology"/>
<dbReference type="Pfam" id="PF00011">
    <property type="entry name" value="HSP20"/>
    <property type="match status" value="1"/>
</dbReference>
<dbReference type="InterPro" id="IPR008978">
    <property type="entry name" value="HSP20-like_chaperone"/>
</dbReference>
<dbReference type="EMBL" id="FNLC01000001">
    <property type="protein sequence ID" value="SDQ56948.1"/>
    <property type="molecule type" value="Genomic_DNA"/>
</dbReference>
<dbReference type="PROSITE" id="PS01031">
    <property type="entry name" value="SHSP"/>
    <property type="match status" value="1"/>
</dbReference>
<organism evidence="5 6">
    <name type="scientific">Natronobacterium texcoconense</name>
    <dbReference type="NCBI Taxonomy" id="1095778"/>
    <lineage>
        <taxon>Archaea</taxon>
        <taxon>Methanobacteriati</taxon>
        <taxon>Methanobacteriota</taxon>
        <taxon>Stenosarchaea group</taxon>
        <taxon>Halobacteria</taxon>
        <taxon>Halobacteriales</taxon>
        <taxon>Natrialbaceae</taxon>
        <taxon>Natronobacterium</taxon>
    </lineage>
</organism>
<keyword evidence="5" id="KW-0346">Stress response</keyword>
<sequence length="154" mass="17787">MTTDDNPFRNLERQFERMQRQFEDALEMWNVDQFGMPATDTGTTVGMGIDLADHGEEFVLTADVPGFDREDVELRLSDDTIHITAEREEEMTEEQDDGFYIRSERERQSTSRSVRLPEPVDEDRIEATYRNGVVTVTLPKREPTEPAGRSIDIE</sequence>
<dbReference type="AlphaFoldDB" id="A0A1H1BYF2"/>
<name>A0A1H1BYF2_NATTX</name>
<dbReference type="STRING" id="1095778.SAMN04489842_1201"/>
<evidence type="ECO:0000256" key="2">
    <source>
        <dbReference type="RuleBase" id="RU003616"/>
    </source>
</evidence>
<dbReference type="CDD" id="cd06464">
    <property type="entry name" value="ACD_sHsps-like"/>
    <property type="match status" value="1"/>
</dbReference>
<evidence type="ECO:0000313" key="5">
    <source>
        <dbReference type="EMBL" id="SDQ56948.1"/>
    </source>
</evidence>
<dbReference type="Gene3D" id="2.60.40.790">
    <property type="match status" value="1"/>
</dbReference>
<gene>
    <name evidence="5" type="ORF">SAMN04489842_1201</name>
</gene>
<dbReference type="InterPro" id="IPR031107">
    <property type="entry name" value="Small_HSP"/>
</dbReference>